<dbReference type="Gene3D" id="2.40.30.170">
    <property type="match status" value="1"/>
</dbReference>
<dbReference type="AlphaFoldDB" id="A0A4R6QSV5"/>
<dbReference type="RefSeq" id="WP_133700345.1">
    <property type="nucleotide sequence ID" value="NZ_SNXS01000002.1"/>
</dbReference>
<evidence type="ECO:0000256" key="1">
    <source>
        <dbReference type="SAM" id="Coils"/>
    </source>
</evidence>
<evidence type="ECO:0000259" key="2">
    <source>
        <dbReference type="Pfam" id="PF25876"/>
    </source>
</evidence>
<evidence type="ECO:0000313" key="4">
    <source>
        <dbReference type="EMBL" id="TDP72921.1"/>
    </source>
</evidence>
<keyword evidence="1" id="KW-0175">Coiled coil</keyword>
<dbReference type="PANTHER" id="PTHR30438:SF2">
    <property type="entry name" value="MEMBRANE PROTEIN"/>
    <property type="match status" value="1"/>
</dbReference>
<dbReference type="InParanoid" id="A0A4R6QSV5"/>
<dbReference type="Pfam" id="PF25876">
    <property type="entry name" value="HH_MFP_RND"/>
    <property type="match status" value="1"/>
</dbReference>
<feature type="domain" description="Multidrug resistance protein MdtA-like alpha-helical hairpin" evidence="2">
    <location>
        <begin position="99"/>
        <end position="162"/>
    </location>
</feature>
<organism evidence="4 5">
    <name type="scientific">Roseateles toxinivorans</name>
    <dbReference type="NCBI Taxonomy" id="270368"/>
    <lineage>
        <taxon>Bacteria</taxon>
        <taxon>Pseudomonadati</taxon>
        <taxon>Pseudomonadota</taxon>
        <taxon>Betaproteobacteria</taxon>
        <taxon>Burkholderiales</taxon>
        <taxon>Sphaerotilaceae</taxon>
        <taxon>Roseateles</taxon>
    </lineage>
</organism>
<gene>
    <name evidence="4" type="ORF">DES47_102667</name>
</gene>
<dbReference type="EMBL" id="SNXS01000002">
    <property type="protein sequence ID" value="TDP72921.1"/>
    <property type="molecule type" value="Genomic_DNA"/>
</dbReference>
<dbReference type="OrthoDB" id="8558741at2"/>
<dbReference type="Proteomes" id="UP000295361">
    <property type="component" value="Unassembled WGS sequence"/>
</dbReference>
<evidence type="ECO:0000313" key="5">
    <source>
        <dbReference type="Proteomes" id="UP000295361"/>
    </source>
</evidence>
<protein>
    <submittedName>
        <fullName evidence="4">HlyD family secretion protein</fullName>
    </submittedName>
</protein>
<evidence type="ECO:0000259" key="3">
    <source>
        <dbReference type="Pfam" id="PF25917"/>
    </source>
</evidence>
<keyword evidence="5" id="KW-1185">Reference proteome</keyword>
<dbReference type="SUPFAM" id="SSF111369">
    <property type="entry name" value="HlyD-like secretion proteins"/>
    <property type="match status" value="2"/>
</dbReference>
<reference evidence="4 5" key="1">
    <citation type="submission" date="2019-03" db="EMBL/GenBank/DDBJ databases">
        <title>Genomic Encyclopedia of Type Strains, Phase IV (KMG-IV): sequencing the most valuable type-strain genomes for metagenomic binning, comparative biology and taxonomic classification.</title>
        <authorList>
            <person name="Goeker M."/>
        </authorList>
    </citation>
    <scope>NUCLEOTIDE SEQUENCE [LARGE SCALE GENOMIC DNA]</scope>
    <source>
        <strain evidence="4 5">DSM 16998</strain>
    </source>
</reference>
<name>A0A4R6QSV5_9BURK</name>
<dbReference type="InterPro" id="IPR058624">
    <property type="entry name" value="MdtA-like_HH"/>
</dbReference>
<dbReference type="GO" id="GO:0005886">
    <property type="term" value="C:plasma membrane"/>
    <property type="evidence" value="ECO:0007669"/>
    <property type="project" value="TreeGrafter"/>
</dbReference>
<dbReference type="Gene3D" id="2.40.50.100">
    <property type="match status" value="1"/>
</dbReference>
<feature type="coiled-coil region" evidence="1">
    <location>
        <begin position="98"/>
        <end position="156"/>
    </location>
</feature>
<proteinExistence type="predicted"/>
<sequence>MRRLILLSALIALTGCGEPAAPAWSGYAEGEYVYLSSPVAGSLQALNVQRGQQVAQGAALFTLDAELERGASAEAKARLDAAQAQAANTAKGRRSDEIQVVQAQLAQARTQAGLAQRELERQQQLVAQGFVSAARIDEAKAAVTATQARVAELSASLQVAQLPARVDEQRAAQAQGEAARQGLQQTLWREQQKQRSAPSSGLIADTFFRVGEWVPAGQPVLALLPAGHVKLRFFVPAAELAGIAPGQMVNVGCDGCGAAIKARISFIATQAEYTPPVIYSNAQRSKLVFMVEALPEGADASKLKPGLPVDVRRVAP</sequence>
<feature type="domain" description="Multidrug resistance protein MdtA-like barrel-sandwich hybrid" evidence="3">
    <location>
        <begin position="33"/>
        <end position="220"/>
    </location>
</feature>
<dbReference type="PANTHER" id="PTHR30438">
    <property type="entry name" value="36 KDA ANTIGEN-RELATED"/>
    <property type="match status" value="1"/>
</dbReference>
<accession>A0A4R6QSV5</accession>
<dbReference type="Pfam" id="PF25917">
    <property type="entry name" value="BSH_RND"/>
    <property type="match status" value="1"/>
</dbReference>
<comment type="caution">
    <text evidence="4">The sequence shown here is derived from an EMBL/GenBank/DDBJ whole genome shotgun (WGS) entry which is preliminary data.</text>
</comment>
<dbReference type="InterPro" id="IPR058625">
    <property type="entry name" value="MdtA-like_BSH"/>
</dbReference>
<dbReference type="Gene3D" id="1.10.287.470">
    <property type="entry name" value="Helix hairpin bin"/>
    <property type="match status" value="2"/>
</dbReference>
<dbReference type="PROSITE" id="PS51257">
    <property type="entry name" value="PROKAR_LIPOPROTEIN"/>
    <property type="match status" value="1"/>
</dbReference>